<accession>A0ABY5TQV1</accession>
<dbReference type="Proteomes" id="UP001059934">
    <property type="component" value="Chromosome"/>
</dbReference>
<comment type="catalytic activity">
    <reaction evidence="3">
        <text>2-C-methyl-D-erythritol 4-phosphate + CTP + H(+) = 4-CDP-2-C-methyl-D-erythritol + diphosphate</text>
        <dbReference type="Rhea" id="RHEA:13429"/>
        <dbReference type="ChEBI" id="CHEBI:15378"/>
        <dbReference type="ChEBI" id="CHEBI:33019"/>
        <dbReference type="ChEBI" id="CHEBI:37563"/>
        <dbReference type="ChEBI" id="CHEBI:57823"/>
        <dbReference type="ChEBI" id="CHEBI:58262"/>
        <dbReference type="EC" id="2.7.7.60"/>
    </reaction>
</comment>
<dbReference type="InterPro" id="IPR034683">
    <property type="entry name" value="IspD/TarI"/>
</dbReference>
<dbReference type="EC" id="2.7.7.60" evidence="3"/>
<sequence>MTAVNYWAIVPAAGSGQRFGAEVAKQFQRLGDHLIAQHSLSRLLNISCITKIIVPSDMTSPYWQQIPAAADTRVELVAGGVERVHSVLQGLLAIGDRADSDDWVLVHDMARPCITSGDINKLIGELADHAVGGILATSVTDTLKTVNAGNHIQATPDRSLYRAAQTPQMFRYGLLIKALETMLSDGQMPTDEASAIEYLGEQAKVVEGRRDNIKITHREDLIIAAAIMNQQEAEQCG</sequence>
<dbReference type="HAMAP" id="MF_00108">
    <property type="entry name" value="IspD"/>
    <property type="match status" value="1"/>
</dbReference>
<comment type="function">
    <text evidence="3">Catalyzes the formation of 4-diphosphocytidyl-2-C-methyl-D-erythritol from CTP and 2-C-methyl-D-erythritol 4-phosphate (MEP).</text>
</comment>
<dbReference type="PANTHER" id="PTHR32125:SF4">
    <property type="entry name" value="2-C-METHYL-D-ERYTHRITOL 4-PHOSPHATE CYTIDYLYLTRANSFERASE, CHLOROPLASTIC"/>
    <property type="match status" value="1"/>
</dbReference>
<keyword evidence="1 3" id="KW-0808">Transferase</keyword>
<keyword evidence="2 3" id="KW-0548">Nucleotidyltransferase</keyword>
<name>A0ABY5TQV1_9GAMM</name>
<feature type="site" description="Transition state stabilizer" evidence="3">
    <location>
        <position position="18"/>
    </location>
</feature>
<protein>
    <recommendedName>
        <fullName evidence="3">2-C-methyl-D-erythritol 4-phosphate cytidylyltransferase</fullName>
        <ecNumber evidence="3">2.7.7.60</ecNumber>
    </recommendedName>
    <alternativeName>
        <fullName evidence="3">4-diphosphocytidyl-2C-methyl-D-erythritol synthase</fullName>
    </alternativeName>
    <alternativeName>
        <fullName evidence="3">MEP cytidylyltransferase</fullName>
        <shortName evidence="3">MCT</shortName>
    </alternativeName>
</protein>
<dbReference type="PANTHER" id="PTHR32125">
    <property type="entry name" value="2-C-METHYL-D-ERYTHRITOL 4-PHOSPHATE CYTIDYLYLTRANSFERASE, CHLOROPLASTIC"/>
    <property type="match status" value="1"/>
</dbReference>
<comment type="similarity">
    <text evidence="3">Belongs to the IspD/TarI cytidylyltransferase family. IspD subfamily.</text>
</comment>
<feature type="site" description="Positions MEP for the nucleophilic attack" evidence="3">
    <location>
        <position position="158"/>
    </location>
</feature>
<feature type="site" description="Transition state stabilizer" evidence="3">
    <location>
        <position position="25"/>
    </location>
</feature>
<dbReference type="EMBL" id="CP103416">
    <property type="protein sequence ID" value="UVW35689.1"/>
    <property type="molecule type" value="Genomic_DNA"/>
</dbReference>
<comment type="pathway">
    <text evidence="3">Isoprenoid biosynthesis; isopentenyl diphosphate biosynthesis via DXP pathway; isopentenyl diphosphate from 1-deoxy-D-xylulose 5-phosphate: step 2/6.</text>
</comment>
<feature type="site" description="Positions MEP for the nucleophilic attack" evidence="3">
    <location>
        <position position="214"/>
    </location>
</feature>
<dbReference type="Pfam" id="PF01128">
    <property type="entry name" value="IspD"/>
    <property type="match status" value="1"/>
</dbReference>
<dbReference type="SUPFAM" id="SSF53448">
    <property type="entry name" value="Nucleotide-diphospho-sugar transferases"/>
    <property type="match status" value="1"/>
</dbReference>
<dbReference type="NCBIfam" id="TIGR00453">
    <property type="entry name" value="ispD"/>
    <property type="match status" value="1"/>
</dbReference>
<dbReference type="CDD" id="cd02516">
    <property type="entry name" value="CDP-ME_synthetase"/>
    <property type="match status" value="1"/>
</dbReference>
<keyword evidence="5" id="KW-1185">Reference proteome</keyword>
<evidence type="ECO:0000256" key="3">
    <source>
        <dbReference type="HAMAP-Rule" id="MF_00108"/>
    </source>
</evidence>
<reference evidence="4" key="1">
    <citation type="submission" date="2022-08" db="EMBL/GenBank/DDBJ databases">
        <title>Catabolic pathway analysis in culturable SAR92 clade bacteria reveals their overlooked roles in DMSP degradation in coastal seas.</title>
        <authorList>
            <person name="He X."/>
            <person name="Zhang X."/>
            <person name="Zhang Y."/>
        </authorList>
    </citation>
    <scope>NUCLEOTIDE SEQUENCE</scope>
    <source>
        <strain evidence="4">H455</strain>
    </source>
</reference>
<evidence type="ECO:0000256" key="1">
    <source>
        <dbReference type="ARBA" id="ARBA00022679"/>
    </source>
</evidence>
<keyword evidence="3" id="KW-0414">Isoprene biosynthesis</keyword>
<dbReference type="InterPro" id="IPR001228">
    <property type="entry name" value="IspD"/>
</dbReference>
<dbReference type="InterPro" id="IPR050088">
    <property type="entry name" value="IspD/TarI_cytidylyltransf_bact"/>
</dbReference>
<organism evidence="4 5">
    <name type="scientific">SAR92 clade bacterium H455</name>
    <dbReference type="NCBI Taxonomy" id="2974818"/>
    <lineage>
        <taxon>Bacteria</taxon>
        <taxon>Pseudomonadati</taxon>
        <taxon>Pseudomonadota</taxon>
        <taxon>Gammaproteobacteria</taxon>
        <taxon>Cellvibrionales</taxon>
        <taxon>Porticoccaceae</taxon>
        <taxon>SAR92 clade</taxon>
    </lineage>
</organism>
<dbReference type="Gene3D" id="3.90.550.10">
    <property type="entry name" value="Spore Coat Polysaccharide Biosynthesis Protein SpsA, Chain A"/>
    <property type="match status" value="1"/>
</dbReference>
<evidence type="ECO:0000313" key="5">
    <source>
        <dbReference type="Proteomes" id="UP001059934"/>
    </source>
</evidence>
<proteinExistence type="inferred from homology"/>
<dbReference type="InterPro" id="IPR029044">
    <property type="entry name" value="Nucleotide-diphossugar_trans"/>
</dbReference>
<gene>
    <name evidence="3 4" type="primary">ispD</name>
    <name evidence="4" type="ORF">NYF23_03520</name>
</gene>
<evidence type="ECO:0000313" key="4">
    <source>
        <dbReference type="EMBL" id="UVW35689.1"/>
    </source>
</evidence>
<dbReference type="GO" id="GO:0050518">
    <property type="term" value="F:2-C-methyl-D-erythritol 4-phosphate cytidylyltransferase activity"/>
    <property type="evidence" value="ECO:0007669"/>
    <property type="project" value="UniProtKB-EC"/>
</dbReference>
<evidence type="ECO:0000256" key="2">
    <source>
        <dbReference type="ARBA" id="ARBA00022695"/>
    </source>
</evidence>